<feature type="domain" description="FAD-binding PCMH-type" evidence="5">
    <location>
        <begin position="17"/>
        <end position="187"/>
    </location>
</feature>
<keyword evidence="7" id="KW-1185">Reference proteome</keyword>
<evidence type="ECO:0000259" key="5">
    <source>
        <dbReference type="PROSITE" id="PS51387"/>
    </source>
</evidence>
<dbReference type="InterPro" id="IPR036318">
    <property type="entry name" value="FAD-bd_PCMH-like_sf"/>
</dbReference>
<dbReference type="PANTHER" id="PTHR43762">
    <property type="entry name" value="L-GULONOLACTONE OXIDASE"/>
    <property type="match status" value="1"/>
</dbReference>
<organism evidence="6 7">
    <name type="scientific">Streptomyces mauvecolor</name>
    <dbReference type="NCBI Taxonomy" id="58345"/>
    <lineage>
        <taxon>Bacteria</taxon>
        <taxon>Bacillati</taxon>
        <taxon>Actinomycetota</taxon>
        <taxon>Actinomycetes</taxon>
        <taxon>Kitasatosporales</taxon>
        <taxon>Streptomycetaceae</taxon>
        <taxon>Streptomyces</taxon>
    </lineage>
</organism>
<dbReference type="NCBIfam" id="TIGR01679">
    <property type="entry name" value="bact_FAD_ox"/>
    <property type="match status" value="1"/>
</dbReference>
<keyword evidence="3" id="KW-0060">Ascorbate biosynthesis</keyword>
<dbReference type="PROSITE" id="PS51387">
    <property type="entry name" value="FAD_PCMH"/>
    <property type="match status" value="1"/>
</dbReference>
<dbReference type="Gene3D" id="1.10.45.10">
    <property type="entry name" value="Vanillyl-alcohol Oxidase, Chain A, domain 4"/>
    <property type="match status" value="1"/>
</dbReference>
<dbReference type="EMBL" id="JBHSIZ010000009">
    <property type="protein sequence ID" value="MFC4956682.1"/>
    <property type="molecule type" value="Genomic_DNA"/>
</dbReference>
<dbReference type="PANTHER" id="PTHR43762:SF1">
    <property type="entry name" value="D-ARABINONO-1,4-LACTONE OXIDASE"/>
    <property type="match status" value="1"/>
</dbReference>
<dbReference type="InterPro" id="IPR016167">
    <property type="entry name" value="FAD-bd_PCMH_sub1"/>
</dbReference>
<evidence type="ECO:0000313" key="7">
    <source>
        <dbReference type="Proteomes" id="UP001595834"/>
    </source>
</evidence>
<name>A0ABV9UHZ7_9ACTN</name>
<dbReference type="SUPFAM" id="SSF56176">
    <property type="entry name" value="FAD-binding/transporter-associated domain-like"/>
    <property type="match status" value="1"/>
</dbReference>
<dbReference type="Gene3D" id="3.30.465.10">
    <property type="match status" value="1"/>
</dbReference>
<keyword evidence="4" id="KW-0560">Oxidoreductase</keyword>
<evidence type="ECO:0000256" key="1">
    <source>
        <dbReference type="ARBA" id="ARBA00005147"/>
    </source>
</evidence>
<dbReference type="InterPro" id="IPR010031">
    <property type="entry name" value="FAD_lactone_oxidase-like"/>
</dbReference>
<proteinExistence type="inferred from homology"/>
<dbReference type="InterPro" id="IPR007173">
    <property type="entry name" value="ALO_C"/>
</dbReference>
<evidence type="ECO:0000256" key="3">
    <source>
        <dbReference type="ARBA" id="ARBA00022644"/>
    </source>
</evidence>
<dbReference type="PIRSF" id="PIRSF000136">
    <property type="entry name" value="LGO_GLO"/>
    <property type="match status" value="1"/>
</dbReference>
<dbReference type="InterPro" id="IPR006094">
    <property type="entry name" value="Oxid_FAD_bind_N"/>
</dbReference>
<dbReference type="Proteomes" id="UP001595834">
    <property type="component" value="Unassembled WGS sequence"/>
</dbReference>
<dbReference type="InterPro" id="IPR016169">
    <property type="entry name" value="FAD-bd_PCMH_sub2"/>
</dbReference>
<comment type="caution">
    <text evidence="6">The sequence shown here is derived from an EMBL/GenBank/DDBJ whole genome shotgun (WGS) entry which is preliminary data.</text>
</comment>
<accession>A0ABV9UHZ7</accession>
<dbReference type="RefSeq" id="WP_344380059.1">
    <property type="nucleotide sequence ID" value="NZ_BAAASQ010000034.1"/>
</dbReference>
<gene>
    <name evidence="6" type="ORF">ACFPFX_10255</name>
</gene>
<comment type="similarity">
    <text evidence="2">Belongs to the oxygen-dependent FAD-linked oxidoreductase family.</text>
</comment>
<comment type="pathway">
    <text evidence="1">Cofactor biosynthesis; L-ascorbate biosynthesis.</text>
</comment>
<dbReference type="PROSITE" id="PS00862">
    <property type="entry name" value="OX2_COVAL_FAD"/>
    <property type="match status" value="1"/>
</dbReference>
<dbReference type="InterPro" id="IPR006093">
    <property type="entry name" value="Oxy_OxRdtase_FAD_BS"/>
</dbReference>
<sequence length="437" mass="47431">MSGANGSSTWRNWAGNITARPAREVSPASAAELAEAVRRAAEDGLTVKAVGTGHSFTAAAATDGVLIRPDLLTGIREIDRAAMTVTVEAGTPLKRLNAALAREGLSLTNMGDIMEQTVAGATSTGTHGTGRDSASIAAQIKGLELVTADGSLLACSEKENPEVFAAARIGLGALGVVTAITFAVEPVFLLTAREEPMAFDKVTGEFDALFAENEHFEFYWFPHTGNCNTKRNNRSAGPVAPPGRLRGWIEDEFMSNGLFQVVCSLGRAVPATIPSIAKVSSRALSARTYTDIPYKVFTSPRRVRFVEMEYALPREAAVGALREVKAMVERSPLRISFPVEVRTAPADDIALSTASGRETAYIAVHMYRGTPYREYFTEVERIMTAHAGRPHWGKVHTRDAAYFGEVYPRFAEFTALRDRLDPERRFGNAYLRRVLGE</sequence>
<dbReference type="Gene3D" id="3.30.70.2520">
    <property type="match status" value="1"/>
</dbReference>
<protein>
    <submittedName>
        <fullName evidence="6">D-arabinono-1,4-lactone oxidase</fullName>
    </submittedName>
</protein>
<dbReference type="Gene3D" id="3.30.43.10">
    <property type="entry name" value="Uridine Diphospho-n-acetylenolpyruvylglucosamine Reductase, domain 2"/>
    <property type="match status" value="1"/>
</dbReference>
<dbReference type="InterPro" id="IPR016166">
    <property type="entry name" value="FAD-bd_PCMH"/>
</dbReference>
<dbReference type="Pfam" id="PF04030">
    <property type="entry name" value="ALO"/>
    <property type="match status" value="1"/>
</dbReference>
<dbReference type="Pfam" id="PF01565">
    <property type="entry name" value="FAD_binding_4"/>
    <property type="match status" value="1"/>
</dbReference>
<dbReference type="InterPro" id="IPR016171">
    <property type="entry name" value="Vanillyl_alc_oxidase_C-sub2"/>
</dbReference>
<reference evidence="7" key="1">
    <citation type="journal article" date="2019" name="Int. J. Syst. Evol. Microbiol.">
        <title>The Global Catalogue of Microorganisms (GCM) 10K type strain sequencing project: providing services to taxonomists for standard genome sequencing and annotation.</title>
        <authorList>
            <consortium name="The Broad Institute Genomics Platform"/>
            <consortium name="The Broad Institute Genome Sequencing Center for Infectious Disease"/>
            <person name="Wu L."/>
            <person name="Ma J."/>
        </authorList>
    </citation>
    <scope>NUCLEOTIDE SEQUENCE [LARGE SCALE GENOMIC DNA]</scope>
    <source>
        <strain evidence="7">CCM 7224</strain>
    </source>
</reference>
<evidence type="ECO:0000313" key="6">
    <source>
        <dbReference type="EMBL" id="MFC4956682.1"/>
    </source>
</evidence>
<evidence type="ECO:0000256" key="4">
    <source>
        <dbReference type="ARBA" id="ARBA00023002"/>
    </source>
</evidence>
<evidence type="ECO:0000256" key="2">
    <source>
        <dbReference type="ARBA" id="ARBA00005466"/>
    </source>
</evidence>